<dbReference type="InterPro" id="IPR003593">
    <property type="entry name" value="AAA+_ATPase"/>
</dbReference>
<comment type="caution">
    <text evidence="5">The sequence shown here is derived from an EMBL/GenBank/DDBJ whole genome shotgun (WGS) entry which is preliminary data.</text>
</comment>
<dbReference type="AlphaFoldDB" id="A0A2M6X064"/>
<evidence type="ECO:0000256" key="2">
    <source>
        <dbReference type="ARBA" id="ARBA00022741"/>
    </source>
</evidence>
<feature type="domain" description="AAA+ ATPase" evidence="4">
    <location>
        <begin position="296"/>
        <end position="423"/>
    </location>
</feature>
<comment type="similarity">
    <text evidence="1">Belongs to the GSP E family.</text>
</comment>
<evidence type="ECO:0000256" key="1">
    <source>
        <dbReference type="ARBA" id="ARBA00006611"/>
    </source>
</evidence>
<protein>
    <recommendedName>
        <fullName evidence="4">AAA+ ATPase domain-containing protein</fullName>
    </recommendedName>
</protein>
<evidence type="ECO:0000259" key="4">
    <source>
        <dbReference type="SMART" id="SM00382"/>
    </source>
</evidence>
<dbReference type="SUPFAM" id="SSF52540">
    <property type="entry name" value="P-loop containing nucleoside triphosphate hydrolases"/>
    <property type="match status" value="1"/>
</dbReference>
<dbReference type="SUPFAM" id="SSF160246">
    <property type="entry name" value="EspE N-terminal domain-like"/>
    <property type="match status" value="1"/>
</dbReference>
<dbReference type="PANTHER" id="PTHR30258:SF2">
    <property type="entry name" value="COMG OPERON PROTEIN 1"/>
    <property type="match status" value="1"/>
</dbReference>
<dbReference type="GO" id="GO:0005886">
    <property type="term" value="C:plasma membrane"/>
    <property type="evidence" value="ECO:0007669"/>
    <property type="project" value="TreeGrafter"/>
</dbReference>
<dbReference type="InterPro" id="IPR001482">
    <property type="entry name" value="T2SS/T4SS_dom"/>
</dbReference>
<dbReference type="GO" id="GO:0016887">
    <property type="term" value="F:ATP hydrolysis activity"/>
    <property type="evidence" value="ECO:0007669"/>
    <property type="project" value="TreeGrafter"/>
</dbReference>
<evidence type="ECO:0000256" key="3">
    <source>
        <dbReference type="ARBA" id="ARBA00022840"/>
    </source>
</evidence>
<name>A0A2M6X064_9BACT</name>
<evidence type="ECO:0000313" key="5">
    <source>
        <dbReference type="EMBL" id="PIT98400.1"/>
    </source>
</evidence>
<dbReference type="CDD" id="cd01129">
    <property type="entry name" value="PulE-GspE-like"/>
    <property type="match status" value="1"/>
</dbReference>
<keyword evidence="2" id="KW-0547">Nucleotide-binding</keyword>
<gene>
    <name evidence="5" type="ORF">COT71_00720</name>
</gene>
<keyword evidence="3" id="KW-0067">ATP-binding</keyword>
<dbReference type="Pfam" id="PF05157">
    <property type="entry name" value="MshEN"/>
    <property type="match status" value="1"/>
</dbReference>
<proteinExistence type="inferred from homology"/>
<organism evidence="5 6">
    <name type="scientific">Candidatus Andersenbacteria bacterium CG10_big_fil_rev_8_21_14_0_10_54_11</name>
    <dbReference type="NCBI Taxonomy" id="1974485"/>
    <lineage>
        <taxon>Bacteria</taxon>
        <taxon>Candidatus Anderseniibacteriota</taxon>
    </lineage>
</organism>
<dbReference type="PANTHER" id="PTHR30258">
    <property type="entry name" value="TYPE II SECRETION SYSTEM PROTEIN GSPE-RELATED"/>
    <property type="match status" value="1"/>
</dbReference>
<dbReference type="SMART" id="SM00382">
    <property type="entry name" value="AAA"/>
    <property type="match status" value="1"/>
</dbReference>
<dbReference type="InterPro" id="IPR027417">
    <property type="entry name" value="P-loop_NTPase"/>
</dbReference>
<dbReference type="InterPro" id="IPR007831">
    <property type="entry name" value="T2SS_GspE_N"/>
</dbReference>
<dbReference type="InterPro" id="IPR037257">
    <property type="entry name" value="T2SS_E_N_sf"/>
</dbReference>
<reference evidence="6" key="1">
    <citation type="submission" date="2017-09" db="EMBL/GenBank/DDBJ databases">
        <title>Depth-based differentiation of microbial function through sediment-hosted aquifers and enrichment of novel symbionts in the deep terrestrial subsurface.</title>
        <authorList>
            <person name="Probst A.J."/>
            <person name="Ladd B."/>
            <person name="Jarett J.K."/>
            <person name="Geller-Mcgrath D.E."/>
            <person name="Sieber C.M.K."/>
            <person name="Emerson J.B."/>
            <person name="Anantharaman K."/>
            <person name="Thomas B.C."/>
            <person name="Malmstrom R."/>
            <person name="Stieglmeier M."/>
            <person name="Klingl A."/>
            <person name="Woyke T."/>
            <person name="Ryan C.M."/>
            <person name="Banfield J.F."/>
        </authorList>
    </citation>
    <scope>NUCLEOTIDE SEQUENCE [LARGE SCALE GENOMIC DNA]</scope>
</reference>
<sequence length="557" mass="60218">MRLEDSEERGAAMTAKLSALEIQQQERLAQRRARKLSLPYMELFAFPIEPAALSLVPRATAQATGAVVFYKRGRDIRAAAVNPADTKVQAVLADVERRLGTLPAVSVISEHSLQFALSRYPRESRGPSGPRDELPVAADLLTRAAAELQRVAAAAGGPLSLSPTELLTIILAGALQMRATDIHLEPGQTAVQLRYRIDGVLQPIITLDLDMGQKLLSRIKVLAQLKLNVHAVPQDGSFVVRVGSERTDVRVSVLPGGVGEYIVLRLLSRRDAVLSLDALGMKARDLAVVQAELKQSTGMILSTGPTGSGKTTTIATCLTAVNQPGLKVVSLEDPIEYRLAGVEQTEVDAPAGYTFAAGLRSILRQDPDIIFVGEIRDGETAETSVHAALTGHLVFTTLHTNDAPGAILRLREIGLALYVLAPAINLVIAQRLVRVLCPDCAKSYRPDARLREHIRDVMAGVDRTFFDPSVLDDPALRFRKSSGCRVCVQTGFRGRTGVFEVFSVHDEIEQLILAGADVSKIREAAIRSGMTTIAQDAYLKVLDGITTVEEVARISEE</sequence>
<dbReference type="EMBL" id="PEZP01000008">
    <property type="protein sequence ID" value="PIT98400.1"/>
    <property type="molecule type" value="Genomic_DNA"/>
</dbReference>
<accession>A0A2M6X064</accession>
<dbReference type="GO" id="GO:0005524">
    <property type="term" value="F:ATP binding"/>
    <property type="evidence" value="ECO:0007669"/>
    <property type="project" value="UniProtKB-KW"/>
</dbReference>
<evidence type="ECO:0000313" key="6">
    <source>
        <dbReference type="Proteomes" id="UP000230731"/>
    </source>
</evidence>
<dbReference type="Gene3D" id="3.40.50.300">
    <property type="entry name" value="P-loop containing nucleotide triphosphate hydrolases"/>
    <property type="match status" value="1"/>
</dbReference>
<dbReference type="Pfam" id="PF00437">
    <property type="entry name" value="T2SSE"/>
    <property type="match status" value="1"/>
</dbReference>
<dbReference type="Gene3D" id="3.30.450.90">
    <property type="match status" value="1"/>
</dbReference>
<dbReference type="Proteomes" id="UP000230731">
    <property type="component" value="Unassembled WGS sequence"/>
</dbReference>